<dbReference type="EMBL" id="JAUOEL010000002">
    <property type="protein sequence ID" value="MDO5973680.1"/>
    <property type="molecule type" value="Genomic_DNA"/>
</dbReference>
<name>A0ABT8WKK6_9FLAO</name>
<protein>
    <recommendedName>
        <fullName evidence="3">EH signature protein</fullName>
    </recommendedName>
</protein>
<keyword evidence="2" id="KW-1185">Reference proteome</keyword>
<accession>A0ABT8WKK6</accession>
<organism evidence="1 2">
    <name type="scientific">Flavivirga jejuensis</name>
    <dbReference type="NCBI Taxonomy" id="870487"/>
    <lineage>
        <taxon>Bacteria</taxon>
        <taxon>Pseudomonadati</taxon>
        <taxon>Bacteroidota</taxon>
        <taxon>Flavobacteriia</taxon>
        <taxon>Flavobacteriales</taxon>
        <taxon>Flavobacteriaceae</taxon>
        <taxon>Flavivirga</taxon>
    </lineage>
</organism>
<evidence type="ECO:0000313" key="2">
    <source>
        <dbReference type="Proteomes" id="UP001176806"/>
    </source>
</evidence>
<evidence type="ECO:0000313" key="1">
    <source>
        <dbReference type="EMBL" id="MDO5973680.1"/>
    </source>
</evidence>
<dbReference type="Proteomes" id="UP001176806">
    <property type="component" value="Unassembled WGS sequence"/>
</dbReference>
<evidence type="ECO:0008006" key="3">
    <source>
        <dbReference type="Google" id="ProtNLM"/>
    </source>
</evidence>
<gene>
    <name evidence="1" type="ORF">Q4Q40_05745</name>
</gene>
<dbReference type="RefSeq" id="WP_303300794.1">
    <property type="nucleotide sequence ID" value="NZ_BAABDA010000051.1"/>
</dbReference>
<comment type="caution">
    <text evidence="1">The sequence shown here is derived from an EMBL/GenBank/DDBJ whole genome shotgun (WGS) entry which is preliminary data.</text>
</comment>
<sequence>MRKKKKYKKSSDKGSIGGAYSVDARKFKSAEQRARVKKNLESNEGLKRLLKNTNPIYWLLALGEVWDGQRDYRWTHINSVLESNPNLEKSLQHRIAHILRLDDKKYYSDKLFAIMVMCHCKLFHPKFLKDYIKSYYTTDSFLDDVTVSTKYQEHPNLKHVDHNKIATGASELLSVIEDILMNWDYQYEHPDYLNAFFDWASAKLELYQKFYKSKKYKDHFFKTEHQLKGVCYHYQKSNSGIEDTVMIESSISQIDIERVTNAYNIFYEIFKKIKSSKNEEITHSAEQFNDLKENLYHLLIPIKNIVSSFQWFYKLKKEGYINLYQKHKGQLYTIAKFLSSIKNDIGWYNSSTYWDINKNIRDYFLYDLISFLDQLFFESYTLEEIKKEIDTQKALINNPKLIDQLLNHPQYDYDFPFDPNGDDIDKYLEYKYKEEAEQYGYIKHHLDGVSSDFWLKVKDTEAFAASFLKDFHSKTEKEQTTLLELLYLSGATVPDASYYNNTYQYYLMVLNIFRNWPKDQYILFLKSQLVSDNTDNIVTCLKLPASTLFLNEDRSKEILKTLSEYWNIKLPVEIRSVLIDEIENHFRSISNVHDWWKKEESIAFLTNWIMQEEDKVIKEKVGKFYRWVKKLKR</sequence>
<reference evidence="1" key="1">
    <citation type="submission" date="2023-07" db="EMBL/GenBank/DDBJ databases">
        <title>Two novel species in the genus Flavivirga.</title>
        <authorList>
            <person name="Kwon K."/>
        </authorList>
    </citation>
    <scope>NUCLEOTIDE SEQUENCE</scope>
    <source>
        <strain evidence="1">KACC 14158</strain>
    </source>
</reference>
<proteinExistence type="predicted"/>